<dbReference type="InterPro" id="IPR015942">
    <property type="entry name" value="Asp/Glu/hydantoin_racemase"/>
</dbReference>
<protein>
    <recommendedName>
        <fullName evidence="2 7">Glutamate racemase</fullName>
        <ecNumber evidence="2 7">5.1.1.3</ecNumber>
    </recommendedName>
</protein>
<feature type="binding site" evidence="7">
    <location>
        <begin position="23"/>
        <end position="24"/>
    </location>
    <ligand>
        <name>substrate</name>
    </ligand>
</feature>
<organism evidence="8 9">
    <name type="scientific">Algivirga pacifica</name>
    <dbReference type="NCBI Taxonomy" id="1162670"/>
    <lineage>
        <taxon>Bacteria</taxon>
        <taxon>Pseudomonadati</taxon>
        <taxon>Bacteroidota</taxon>
        <taxon>Cytophagia</taxon>
        <taxon>Cytophagales</taxon>
        <taxon>Flammeovirgaceae</taxon>
        <taxon>Algivirga</taxon>
    </lineage>
</organism>
<dbReference type="SUPFAM" id="SSF53681">
    <property type="entry name" value="Aspartate/glutamate racemase"/>
    <property type="match status" value="2"/>
</dbReference>
<evidence type="ECO:0000256" key="2">
    <source>
        <dbReference type="ARBA" id="ARBA00013090"/>
    </source>
</evidence>
<keyword evidence="6 7" id="KW-0961">Cell wall biogenesis/degradation</keyword>
<evidence type="ECO:0000256" key="3">
    <source>
        <dbReference type="ARBA" id="ARBA00022960"/>
    </source>
</evidence>
<comment type="function">
    <text evidence="7">Provides the (R)-glutamate required for cell wall biosynthesis.</text>
</comment>
<comment type="catalytic activity">
    <reaction evidence="1 7">
        <text>L-glutamate = D-glutamate</text>
        <dbReference type="Rhea" id="RHEA:12813"/>
        <dbReference type="ChEBI" id="CHEBI:29985"/>
        <dbReference type="ChEBI" id="CHEBI:29986"/>
        <dbReference type="EC" id="5.1.1.3"/>
    </reaction>
</comment>
<keyword evidence="4 7" id="KW-0573">Peptidoglycan synthesis</keyword>
<feature type="active site" description="Proton donor/acceptor" evidence="7">
    <location>
        <position position="86"/>
    </location>
</feature>
<comment type="caution">
    <text evidence="8">The sequence shown here is derived from an EMBL/GenBank/DDBJ whole genome shotgun (WGS) entry which is preliminary data.</text>
</comment>
<dbReference type="HAMAP" id="MF_00258">
    <property type="entry name" value="Glu_racemase"/>
    <property type="match status" value="1"/>
</dbReference>
<dbReference type="PANTHER" id="PTHR21198:SF2">
    <property type="entry name" value="GLUTAMATE RACEMASE"/>
    <property type="match status" value="1"/>
</dbReference>
<comment type="pathway">
    <text evidence="7">Cell wall biogenesis; peptidoglycan biosynthesis.</text>
</comment>
<accession>A0ABP9DCJ9</accession>
<keyword evidence="3 7" id="KW-0133">Cell shape</keyword>
<dbReference type="Proteomes" id="UP001500298">
    <property type="component" value="Unassembled WGS sequence"/>
</dbReference>
<dbReference type="PANTHER" id="PTHR21198">
    <property type="entry name" value="GLUTAMATE RACEMASE"/>
    <property type="match status" value="1"/>
</dbReference>
<feature type="binding site" evidence="7">
    <location>
        <begin position="55"/>
        <end position="56"/>
    </location>
    <ligand>
        <name>substrate</name>
    </ligand>
</feature>
<comment type="similarity">
    <text evidence="7">Belongs to the aspartate/glutamate racemases family.</text>
</comment>
<evidence type="ECO:0000256" key="6">
    <source>
        <dbReference type="ARBA" id="ARBA00023316"/>
    </source>
</evidence>
<sequence>MNERSSTKQHEHKLDKTMVGVFDSGLGGLSVWRVLAKEIQHESILYYADSAHCPYGGKTEEEVRALTSTAVDFLLEKGCRLIVIACNTATAAAIHYLREKYPHIPFVGMEPAVKPAAIATKTGTIGVLATRGTFQGGHFKKTKEQYAEGVTVITRAGDGLVELVEQQEIYTPKAHALIHSYIAPMLDARADHIVLGCTHYPFLIPVLESIVGPTVQLVDPAPSVAKRVITLYQQLPQYVSPKLRREFYTTGDMKLMKHFLQETLKVQDPAVYFVG</sequence>
<evidence type="ECO:0000313" key="8">
    <source>
        <dbReference type="EMBL" id="GAA4833530.1"/>
    </source>
</evidence>
<reference evidence="9" key="1">
    <citation type="journal article" date="2019" name="Int. J. Syst. Evol. Microbiol.">
        <title>The Global Catalogue of Microorganisms (GCM) 10K type strain sequencing project: providing services to taxonomists for standard genome sequencing and annotation.</title>
        <authorList>
            <consortium name="The Broad Institute Genomics Platform"/>
            <consortium name="The Broad Institute Genome Sequencing Center for Infectious Disease"/>
            <person name="Wu L."/>
            <person name="Ma J."/>
        </authorList>
    </citation>
    <scope>NUCLEOTIDE SEQUENCE [LARGE SCALE GENOMIC DNA]</scope>
    <source>
        <strain evidence="9">JCM 18326</strain>
    </source>
</reference>
<evidence type="ECO:0000313" key="9">
    <source>
        <dbReference type="Proteomes" id="UP001500298"/>
    </source>
</evidence>
<name>A0ABP9DCJ9_9BACT</name>
<dbReference type="PROSITE" id="PS00924">
    <property type="entry name" value="ASP_GLU_RACEMASE_2"/>
    <property type="match status" value="1"/>
</dbReference>
<evidence type="ECO:0000256" key="7">
    <source>
        <dbReference type="HAMAP-Rule" id="MF_00258"/>
    </source>
</evidence>
<evidence type="ECO:0000256" key="5">
    <source>
        <dbReference type="ARBA" id="ARBA00023235"/>
    </source>
</evidence>
<dbReference type="InterPro" id="IPR033134">
    <property type="entry name" value="Asp/Glu_racemase_AS_2"/>
</dbReference>
<feature type="binding site" evidence="7">
    <location>
        <begin position="87"/>
        <end position="88"/>
    </location>
    <ligand>
        <name>substrate</name>
    </ligand>
</feature>
<dbReference type="InterPro" id="IPR018187">
    <property type="entry name" value="Asp/Glu_racemase_AS_1"/>
</dbReference>
<proteinExistence type="inferred from homology"/>
<evidence type="ECO:0000256" key="4">
    <source>
        <dbReference type="ARBA" id="ARBA00022984"/>
    </source>
</evidence>
<feature type="binding site" evidence="7">
    <location>
        <begin position="198"/>
        <end position="199"/>
    </location>
    <ligand>
        <name>substrate</name>
    </ligand>
</feature>
<dbReference type="Pfam" id="PF01177">
    <property type="entry name" value="Asp_Glu_race"/>
    <property type="match status" value="1"/>
</dbReference>
<dbReference type="InterPro" id="IPR004391">
    <property type="entry name" value="Glu_race"/>
</dbReference>
<dbReference type="InterPro" id="IPR001920">
    <property type="entry name" value="Asp/Glu_race"/>
</dbReference>
<keyword evidence="5 7" id="KW-0413">Isomerase</keyword>
<keyword evidence="9" id="KW-1185">Reference proteome</keyword>
<feature type="active site" description="Proton donor/acceptor" evidence="7">
    <location>
        <position position="197"/>
    </location>
</feature>
<dbReference type="RefSeq" id="WP_345371167.1">
    <property type="nucleotide sequence ID" value="NZ_BAABJX010000028.1"/>
</dbReference>
<dbReference type="PROSITE" id="PS00923">
    <property type="entry name" value="ASP_GLU_RACEMASE_1"/>
    <property type="match status" value="1"/>
</dbReference>
<dbReference type="EMBL" id="BAABJX010000028">
    <property type="protein sequence ID" value="GAA4833530.1"/>
    <property type="molecule type" value="Genomic_DNA"/>
</dbReference>
<dbReference type="NCBIfam" id="TIGR00067">
    <property type="entry name" value="glut_race"/>
    <property type="match status" value="1"/>
</dbReference>
<dbReference type="EC" id="5.1.1.3" evidence="2 7"/>
<gene>
    <name evidence="7 8" type="primary">murI</name>
    <name evidence="8" type="ORF">GCM10023331_18450</name>
</gene>
<dbReference type="Gene3D" id="3.40.50.1860">
    <property type="match status" value="2"/>
</dbReference>
<evidence type="ECO:0000256" key="1">
    <source>
        <dbReference type="ARBA" id="ARBA00001602"/>
    </source>
</evidence>